<feature type="compositionally biased region" description="Polar residues" evidence="1">
    <location>
        <begin position="626"/>
        <end position="642"/>
    </location>
</feature>
<feature type="domain" description="PH" evidence="2">
    <location>
        <begin position="221"/>
        <end position="343"/>
    </location>
</feature>
<comment type="caution">
    <text evidence="3">The sequence shown here is derived from an EMBL/GenBank/DDBJ whole genome shotgun (WGS) entry which is preliminary data.</text>
</comment>
<feature type="region of interest" description="Disordered" evidence="1">
    <location>
        <begin position="823"/>
        <end position="875"/>
    </location>
</feature>
<feature type="region of interest" description="Disordered" evidence="1">
    <location>
        <begin position="744"/>
        <end position="770"/>
    </location>
</feature>
<feature type="compositionally biased region" description="Polar residues" evidence="1">
    <location>
        <begin position="567"/>
        <end position="579"/>
    </location>
</feature>
<proteinExistence type="predicted"/>
<dbReference type="EMBL" id="PDLN01000002">
    <property type="protein sequence ID" value="RDW92174.1"/>
    <property type="molecule type" value="Genomic_DNA"/>
</dbReference>
<feature type="region of interest" description="Disordered" evidence="1">
    <location>
        <begin position="1"/>
        <end position="47"/>
    </location>
</feature>
<evidence type="ECO:0000256" key="1">
    <source>
        <dbReference type="SAM" id="MobiDB-lite"/>
    </source>
</evidence>
<dbReference type="PROSITE" id="PS50003">
    <property type="entry name" value="PH_DOMAIN"/>
    <property type="match status" value="1"/>
</dbReference>
<gene>
    <name evidence="3" type="ORF">BP5796_01568</name>
</gene>
<feature type="compositionally biased region" description="Pro residues" evidence="1">
    <location>
        <begin position="842"/>
        <end position="858"/>
    </location>
</feature>
<dbReference type="OrthoDB" id="1749473at2759"/>
<feature type="compositionally biased region" description="Polar residues" evidence="1">
    <location>
        <begin position="108"/>
        <end position="118"/>
    </location>
</feature>
<dbReference type="InterPro" id="IPR001849">
    <property type="entry name" value="PH_domain"/>
</dbReference>
<organism evidence="3 4">
    <name type="scientific">Coleophoma crateriformis</name>
    <dbReference type="NCBI Taxonomy" id="565419"/>
    <lineage>
        <taxon>Eukaryota</taxon>
        <taxon>Fungi</taxon>
        <taxon>Dikarya</taxon>
        <taxon>Ascomycota</taxon>
        <taxon>Pezizomycotina</taxon>
        <taxon>Leotiomycetes</taxon>
        <taxon>Helotiales</taxon>
        <taxon>Dermateaceae</taxon>
        <taxon>Coleophoma</taxon>
    </lineage>
</organism>
<evidence type="ECO:0000313" key="3">
    <source>
        <dbReference type="EMBL" id="RDW92174.1"/>
    </source>
</evidence>
<feature type="region of interest" description="Disordered" evidence="1">
    <location>
        <begin position="419"/>
        <end position="552"/>
    </location>
</feature>
<evidence type="ECO:0000313" key="4">
    <source>
        <dbReference type="Proteomes" id="UP000256328"/>
    </source>
</evidence>
<dbReference type="AlphaFoldDB" id="A0A3D8T0V9"/>
<feature type="compositionally biased region" description="Polar residues" evidence="1">
    <location>
        <begin position="529"/>
        <end position="552"/>
    </location>
</feature>
<evidence type="ECO:0000259" key="2">
    <source>
        <dbReference type="PROSITE" id="PS50003"/>
    </source>
</evidence>
<feature type="region of interest" description="Disordered" evidence="1">
    <location>
        <begin position="89"/>
        <end position="118"/>
    </location>
</feature>
<keyword evidence="4" id="KW-1185">Reference proteome</keyword>
<feature type="compositionally biased region" description="Basic and acidic residues" evidence="1">
    <location>
        <begin position="1"/>
        <end position="18"/>
    </location>
</feature>
<accession>A0A3D8T0V9</accession>
<feature type="compositionally biased region" description="Low complexity" evidence="1">
    <location>
        <begin position="424"/>
        <end position="435"/>
    </location>
</feature>
<feature type="compositionally biased region" description="Polar residues" evidence="1">
    <location>
        <begin position="823"/>
        <end position="834"/>
    </location>
</feature>
<feature type="region of interest" description="Disordered" evidence="1">
    <location>
        <begin position="567"/>
        <end position="691"/>
    </location>
</feature>
<dbReference type="Proteomes" id="UP000256328">
    <property type="component" value="Unassembled WGS sequence"/>
</dbReference>
<feature type="compositionally biased region" description="Polar residues" evidence="1">
    <location>
        <begin position="677"/>
        <end position="691"/>
    </location>
</feature>
<feature type="compositionally biased region" description="Basic and acidic residues" evidence="1">
    <location>
        <begin position="436"/>
        <end position="448"/>
    </location>
</feature>
<name>A0A3D8T0V9_9HELO</name>
<sequence length="875" mass="95317">MHKRSSETVRDADIRPETFADLQSSLPINRRSRPPTVGMHGAVEGDRRIPLRKDLQKRSSKFGLHGMFNRTKTSRLTVDIVSPVLGEPVPEESPEFLSFQNPRPAPSPVTTKTKSSPLQPAAKTSLLNMGSKSAKQNIPIAKPSPKVKHPNKTDTRTSTTWAPPPLFQAYPQSIKHATLSASTLSADAILRLNNQSKRVSVVDELTHAPIMKADRATMKHRSHLSGSISKAYWTQKIFILVTSGYLLQYAGSGSYDRLPEKMVQLGKDSVAFASDVIPGKHWVLQISHSMDVDGTPTSDSRSLLSRLAFRGADFKRNATSLLLILNSAEDLDSWIAVMRREIESLGGKKAVTEIGTPKVEKIVPDLKSQPSHRYLVRRELDPVLAASSSPCSVSLPSWTNEHLNPEKLVDAVISEPHSPFVRPSTSHHSMTTISSHEGHHLDSLRDSSNRLSYMSSSQRTYPTSRSTSPANSPTRDSFSTIDDYPRSFPSQEDVRPRPNALAINERRRSMQIMQNPVLDSSVKYRPHSTYDTPSLKTHQYSPTPNFSLPNSSSRRYSFAKTSAVVSNSKTNAKDNSSAPNILATLPLRSRESSMAKGARKPLPSAHNSSTRPLSPVKDTVSPHKAAQTSYAATSNRSASGTITEKRTSVINNPREPPALQTLPSANTGRRISAHVPKNSSAKPDTYTQPPRRLSSMQALCNSQEAATNRNSATCLSAAALTTPLPQLPSPPGADYLPQQQDLASMSNDTSMESESVSASPETTKAKTSCDLRRPASLAFSQSERGTLSQLKNIASNMPAEEMLSSETATTVKPPSNTVRRLRMQSTPQALSNRRSLPALTDGPPPAPPPNCALPPLPSPGVVGVPRASMRHSIKA</sequence>
<feature type="region of interest" description="Disordered" evidence="1">
    <location>
        <begin position="134"/>
        <end position="162"/>
    </location>
</feature>
<feature type="compositionally biased region" description="Polar residues" evidence="1">
    <location>
        <begin position="453"/>
        <end position="480"/>
    </location>
</feature>
<protein>
    <recommendedName>
        <fullName evidence="2">PH domain-containing protein</fullName>
    </recommendedName>
</protein>
<feature type="compositionally biased region" description="Polar residues" evidence="1">
    <location>
        <begin position="744"/>
        <end position="762"/>
    </location>
</feature>
<reference evidence="3 4" key="1">
    <citation type="journal article" date="2018" name="IMA Fungus">
        <title>IMA Genome-F 9: Draft genome sequence of Annulohypoxylon stygium, Aspergillus mulundensis, Berkeleyomyces basicola (syn. Thielaviopsis basicola), Ceratocystis smalleyi, two Cercospora beticola strains, Coleophoma cylindrospora, Fusarium fracticaudum, Phialophora cf. hyalina, and Morchella septimelata.</title>
        <authorList>
            <person name="Wingfield B.D."/>
            <person name="Bills G.F."/>
            <person name="Dong Y."/>
            <person name="Huang W."/>
            <person name="Nel W.J."/>
            <person name="Swalarsk-Parry B.S."/>
            <person name="Vaghefi N."/>
            <person name="Wilken P.M."/>
            <person name="An Z."/>
            <person name="de Beer Z.W."/>
            <person name="De Vos L."/>
            <person name="Chen L."/>
            <person name="Duong T.A."/>
            <person name="Gao Y."/>
            <person name="Hammerbacher A."/>
            <person name="Kikkert J.R."/>
            <person name="Li Y."/>
            <person name="Li H."/>
            <person name="Li K."/>
            <person name="Li Q."/>
            <person name="Liu X."/>
            <person name="Ma X."/>
            <person name="Naidoo K."/>
            <person name="Pethybridge S.J."/>
            <person name="Sun J."/>
            <person name="Steenkamp E.T."/>
            <person name="van der Nest M.A."/>
            <person name="van Wyk S."/>
            <person name="Wingfield M.J."/>
            <person name="Xiong C."/>
            <person name="Yue Q."/>
            <person name="Zhang X."/>
        </authorList>
    </citation>
    <scope>NUCLEOTIDE SEQUENCE [LARGE SCALE GENOMIC DNA]</scope>
    <source>
        <strain evidence="3 4">BP5796</strain>
    </source>
</reference>